<evidence type="ECO:0000256" key="6">
    <source>
        <dbReference type="ARBA" id="ARBA00023136"/>
    </source>
</evidence>
<evidence type="ECO:0000256" key="7">
    <source>
        <dbReference type="RuleBase" id="RU363032"/>
    </source>
</evidence>
<evidence type="ECO:0000256" key="1">
    <source>
        <dbReference type="ARBA" id="ARBA00004651"/>
    </source>
</evidence>
<feature type="transmembrane region" description="Helical" evidence="7">
    <location>
        <begin position="257"/>
        <end position="282"/>
    </location>
</feature>
<accession>A0ABT2Y744</accession>
<comment type="subcellular location">
    <subcellularLocation>
        <location evidence="1 7">Cell membrane</location>
        <topology evidence="1 7">Multi-pass membrane protein</topology>
    </subcellularLocation>
</comment>
<evidence type="ECO:0000256" key="5">
    <source>
        <dbReference type="ARBA" id="ARBA00022989"/>
    </source>
</evidence>
<dbReference type="EMBL" id="JAOVQM010000006">
    <property type="protein sequence ID" value="MCV2232566.1"/>
    <property type="molecule type" value="Genomic_DNA"/>
</dbReference>
<feature type="transmembrane region" description="Helical" evidence="7">
    <location>
        <begin position="85"/>
        <end position="104"/>
    </location>
</feature>
<sequence>MKKPMARATRENIYGYTFIGIWVLGFLIFMVYPLLTSIFYSLNDVRFTADGIRTTFVGFDNYLKIFQIEQGFVFVESLTAFLQQMVLQIPVIVVFSILIALLLNQKIKGRGIFRSIFFLPVIISSGPVINELISQGAGGTNIFDSYGFITIIESTLNPGLAKPIVDLFSQIIIIFWFSGVQILIFIAGLQKIDGQIYEAAQIDGAGPWQSFWKITMPSLSSLIFVNTIYTIVLLTTFSENKVILSIKSNMFNTVTGFGMASAMAWLYALVVFITIGLVAFLFRTKNSRRRT</sequence>
<dbReference type="Gene3D" id="1.10.3720.10">
    <property type="entry name" value="MetI-like"/>
    <property type="match status" value="1"/>
</dbReference>
<keyword evidence="10" id="KW-1185">Reference proteome</keyword>
<feature type="transmembrane region" description="Helical" evidence="7">
    <location>
        <begin position="12"/>
        <end position="35"/>
    </location>
</feature>
<feature type="domain" description="ABC transmembrane type-1" evidence="8">
    <location>
        <begin position="78"/>
        <end position="278"/>
    </location>
</feature>
<dbReference type="PANTHER" id="PTHR43227">
    <property type="entry name" value="BLL4140 PROTEIN"/>
    <property type="match status" value="1"/>
</dbReference>
<evidence type="ECO:0000256" key="3">
    <source>
        <dbReference type="ARBA" id="ARBA00022475"/>
    </source>
</evidence>
<evidence type="ECO:0000259" key="8">
    <source>
        <dbReference type="PROSITE" id="PS50928"/>
    </source>
</evidence>
<dbReference type="InterPro" id="IPR035906">
    <property type="entry name" value="MetI-like_sf"/>
</dbReference>
<keyword evidence="6 7" id="KW-0472">Membrane</keyword>
<dbReference type="PANTHER" id="PTHR43227:SF3">
    <property type="entry name" value="BINDING-PROTEIN-DEPENDENT TRANSPORT SYSTEMS INNER MEMBRANE COMPONENT"/>
    <property type="match status" value="1"/>
</dbReference>
<protein>
    <submittedName>
        <fullName evidence="9">Sugar ABC transporter permease</fullName>
    </submittedName>
</protein>
<dbReference type="RefSeq" id="WP_263608754.1">
    <property type="nucleotide sequence ID" value="NZ_JAOVQM010000006.1"/>
</dbReference>
<evidence type="ECO:0000256" key="4">
    <source>
        <dbReference type="ARBA" id="ARBA00022692"/>
    </source>
</evidence>
<feature type="transmembrane region" description="Helical" evidence="7">
    <location>
        <begin position="167"/>
        <end position="189"/>
    </location>
</feature>
<keyword evidence="5 7" id="KW-1133">Transmembrane helix</keyword>
<dbReference type="InterPro" id="IPR000515">
    <property type="entry name" value="MetI-like"/>
</dbReference>
<gene>
    <name evidence="9" type="ORF">N7548_06985</name>
</gene>
<comment type="caution">
    <text evidence="9">The sequence shown here is derived from an EMBL/GenBank/DDBJ whole genome shotgun (WGS) entry which is preliminary data.</text>
</comment>
<organism evidence="9 10">
    <name type="scientific">Paracholeplasma manati</name>
    <dbReference type="NCBI Taxonomy" id="591373"/>
    <lineage>
        <taxon>Bacteria</taxon>
        <taxon>Bacillati</taxon>
        <taxon>Mycoplasmatota</taxon>
        <taxon>Mollicutes</taxon>
        <taxon>Acholeplasmatales</taxon>
        <taxon>Acholeplasmataceae</taxon>
        <taxon>Paracholeplasma</taxon>
    </lineage>
</organism>
<dbReference type="Pfam" id="PF00528">
    <property type="entry name" value="BPD_transp_1"/>
    <property type="match status" value="1"/>
</dbReference>
<dbReference type="Proteomes" id="UP001177160">
    <property type="component" value="Unassembled WGS sequence"/>
</dbReference>
<keyword evidence="3" id="KW-1003">Cell membrane</keyword>
<feature type="transmembrane region" description="Helical" evidence="7">
    <location>
        <begin position="219"/>
        <end position="237"/>
    </location>
</feature>
<comment type="similarity">
    <text evidence="7">Belongs to the binding-protein-dependent transport system permease family.</text>
</comment>
<proteinExistence type="inferred from homology"/>
<dbReference type="PROSITE" id="PS50928">
    <property type="entry name" value="ABC_TM1"/>
    <property type="match status" value="1"/>
</dbReference>
<dbReference type="InterPro" id="IPR050809">
    <property type="entry name" value="UgpAE/MalFG_permease"/>
</dbReference>
<keyword evidence="2 7" id="KW-0813">Transport</keyword>
<evidence type="ECO:0000256" key="2">
    <source>
        <dbReference type="ARBA" id="ARBA00022448"/>
    </source>
</evidence>
<feature type="transmembrane region" description="Helical" evidence="7">
    <location>
        <begin position="111"/>
        <end position="129"/>
    </location>
</feature>
<evidence type="ECO:0000313" key="9">
    <source>
        <dbReference type="EMBL" id="MCV2232566.1"/>
    </source>
</evidence>
<dbReference type="CDD" id="cd06261">
    <property type="entry name" value="TM_PBP2"/>
    <property type="match status" value="1"/>
</dbReference>
<dbReference type="SUPFAM" id="SSF161098">
    <property type="entry name" value="MetI-like"/>
    <property type="match status" value="1"/>
</dbReference>
<name>A0ABT2Y744_9MOLU</name>
<evidence type="ECO:0000313" key="10">
    <source>
        <dbReference type="Proteomes" id="UP001177160"/>
    </source>
</evidence>
<keyword evidence="4 7" id="KW-0812">Transmembrane</keyword>
<reference evidence="9" key="1">
    <citation type="submission" date="2022-09" db="EMBL/GenBank/DDBJ databases">
        <title>Novel Mycoplasma species identified in domestic and wild animals.</title>
        <authorList>
            <person name="Volokhov D.V."/>
            <person name="Furtak V.A."/>
            <person name="Zagorodnyaya T.A."/>
        </authorList>
    </citation>
    <scope>NUCLEOTIDE SEQUENCE</scope>
    <source>
        <strain evidence="9">Oakley</strain>
    </source>
</reference>